<keyword evidence="1" id="KW-1133">Transmembrane helix</keyword>
<feature type="transmembrane region" description="Helical" evidence="1">
    <location>
        <begin position="176"/>
        <end position="194"/>
    </location>
</feature>
<keyword evidence="1" id="KW-0472">Membrane</keyword>
<evidence type="ECO:0000313" key="3">
    <source>
        <dbReference type="Proteomes" id="UP000198287"/>
    </source>
</evidence>
<reference evidence="2 3" key="1">
    <citation type="submission" date="2015-12" db="EMBL/GenBank/DDBJ databases">
        <title>The genome of Folsomia candida.</title>
        <authorList>
            <person name="Faddeeva A."/>
            <person name="Derks M.F."/>
            <person name="Anvar Y."/>
            <person name="Smit S."/>
            <person name="Van Straalen N."/>
            <person name="Roelofs D."/>
        </authorList>
    </citation>
    <scope>NUCLEOTIDE SEQUENCE [LARGE SCALE GENOMIC DNA]</scope>
    <source>
        <strain evidence="2 3">VU population</strain>
        <tissue evidence="2">Whole body</tissue>
    </source>
</reference>
<protein>
    <submittedName>
        <fullName evidence="2">Uncharacterized protein</fullName>
    </submittedName>
</protein>
<organism evidence="2 3">
    <name type="scientific">Folsomia candida</name>
    <name type="common">Springtail</name>
    <dbReference type="NCBI Taxonomy" id="158441"/>
    <lineage>
        <taxon>Eukaryota</taxon>
        <taxon>Metazoa</taxon>
        <taxon>Ecdysozoa</taxon>
        <taxon>Arthropoda</taxon>
        <taxon>Hexapoda</taxon>
        <taxon>Collembola</taxon>
        <taxon>Entomobryomorpha</taxon>
        <taxon>Isotomoidea</taxon>
        <taxon>Isotomidae</taxon>
        <taxon>Proisotominae</taxon>
        <taxon>Folsomia</taxon>
    </lineage>
</organism>
<name>A0A226D9V4_FOLCA</name>
<evidence type="ECO:0000256" key="1">
    <source>
        <dbReference type="SAM" id="Phobius"/>
    </source>
</evidence>
<comment type="caution">
    <text evidence="2">The sequence shown here is derived from an EMBL/GenBank/DDBJ whole genome shotgun (WGS) entry which is preliminary data.</text>
</comment>
<dbReference type="EMBL" id="LNIX01000029">
    <property type="protein sequence ID" value="OXA41634.1"/>
    <property type="molecule type" value="Genomic_DNA"/>
</dbReference>
<accession>A0A226D9V4</accession>
<feature type="transmembrane region" description="Helical" evidence="1">
    <location>
        <begin position="206"/>
        <end position="234"/>
    </location>
</feature>
<evidence type="ECO:0000313" key="2">
    <source>
        <dbReference type="EMBL" id="OXA41634.1"/>
    </source>
</evidence>
<gene>
    <name evidence="2" type="ORF">Fcan01_23886</name>
</gene>
<feature type="transmembrane region" description="Helical" evidence="1">
    <location>
        <begin position="106"/>
        <end position="132"/>
    </location>
</feature>
<sequence length="249" mass="28118">MGALAVSQFMLFGSLFIKPGGTEYYLKCFNAIMAMERNLDDLAPNPISEKDLEKINRAVQNCAAMMRFRFIGMFFGIPLFGLLHGLAIVSTLRIGFGLGCEIGGMFMSSTIGICFIPCGYCINCLFVWSMFLCSVERQLRLRGDPLLFENIVKMYKIMKIMTIVEGELLREMKCPCMHQIYSVVFSTVGLLYFLKEFIDGDDISVFILLVAITVISMASVIENYSICFVAKVALDSKKWIRQMGRTHGW</sequence>
<feature type="transmembrane region" description="Helical" evidence="1">
    <location>
        <begin position="70"/>
        <end position="94"/>
    </location>
</feature>
<dbReference type="Proteomes" id="UP000198287">
    <property type="component" value="Unassembled WGS sequence"/>
</dbReference>
<keyword evidence="1" id="KW-0812">Transmembrane</keyword>
<proteinExistence type="predicted"/>
<keyword evidence="3" id="KW-1185">Reference proteome</keyword>
<dbReference type="AlphaFoldDB" id="A0A226D9V4"/>